<evidence type="ECO:0000313" key="8">
    <source>
        <dbReference type="Proteomes" id="UP000365297"/>
    </source>
</evidence>
<dbReference type="Proteomes" id="UP000489121">
    <property type="component" value="Unassembled WGS sequence"/>
</dbReference>
<gene>
    <name evidence="2" type="ORF">ARY78_11715</name>
    <name evidence="3" type="ORF">CA369_08555</name>
    <name evidence="6" type="ORF">DYZ80_00722</name>
    <name evidence="4" type="ORF">E5F58_03920</name>
    <name evidence="5" type="ORF">F6515_05405</name>
</gene>
<reference evidence="4 10" key="2">
    <citation type="submission" date="2019-04" db="EMBL/GenBank/DDBJ databases">
        <authorList>
            <consortium name="GenomeTrakr: Next Generation Sequencing Network for Food Pathogen Tracability"/>
        </authorList>
    </citation>
    <scope>NUCLEOTIDE SEQUENCE [LARGE SCALE GENOMIC DNA]</scope>
    <source>
        <strain evidence="3 11">CFSAN063727</strain>
        <strain evidence="2 8">FDA00007096</strain>
        <strain evidence="4 10">LS1344</strain>
    </source>
</reference>
<dbReference type="AlphaFoldDB" id="A0A0B8R9R1"/>
<evidence type="ECO:0000313" key="3">
    <source>
        <dbReference type="EMBL" id="EAG4462335.1"/>
    </source>
</evidence>
<dbReference type="PROSITE" id="PS51257">
    <property type="entry name" value="PROKAR_LIPOPROTEIN"/>
    <property type="match status" value="1"/>
</dbReference>
<evidence type="ECO:0000256" key="1">
    <source>
        <dbReference type="SAM" id="SignalP"/>
    </source>
</evidence>
<dbReference type="EMBL" id="AABGUK010000001">
    <property type="protein sequence ID" value="EAH4241147.1"/>
    <property type="molecule type" value="Genomic_DNA"/>
</dbReference>
<evidence type="ECO:0000313" key="7">
    <source>
        <dbReference type="Proteomes" id="UP000272537"/>
    </source>
</evidence>
<dbReference type="EMBL" id="QXLS01000001">
    <property type="protein sequence ID" value="RKA11189.1"/>
    <property type="molecule type" value="Genomic_DNA"/>
</dbReference>
<sequence>MKKILVPILLLATILASCSSPNEKITKDTKISKTITIRADYKIPKDIKELEDNSANIVKVKFLQNKTIGKDGSSISEIEILTSYKGNLEKGSKVDISEPWYLSDGKYVAVENYIALDKGQEYTIFLGEKDKDTYPLSSMGYGKFGGSLKEDQAVLADFNILGEVQKFDFISENTEEVKNYQLIKEQVAGKYK</sequence>
<reference evidence="6 7" key="1">
    <citation type="journal article" date="2018" name="BMC Genomics">
        <title>Genes significantly associated with lineage II food isolates of Listeria monocytogenes.</title>
        <authorList>
            <person name="Pirone-Davies C."/>
            <person name="Chen Y."/>
            <person name="Pightling A."/>
            <person name="Ryan G."/>
            <person name="Wang Y."/>
            <person name="Yao K."/>
            <person name="Hoffmann M."/>
            <person name="Allard M.W."/>
        </authorList>
    </citation>
    <scope>NUCLEOTIDE SEQUENCE [LARGE SCALE GENOMIC DNA]</scope>
    <source>
        <strain evidence="6 7">PNUSAL000550</strain>
    </source>
</reference>
<dbReference type="Proteomes" id="UP000528151">
    <property type="component" value="Unassembled WGS sequence"/>
</dbReference>
<dbReference type="Proteomes" id="UP000527632">
    <property type="component" value="Unassembled WGS sequence"/>
</dbReference>
<evidence type="ECO:0000313" key="4">
    <source>
        <dbReference type="EMBL" id="EAH4241147.1"/>
    </source>
</evidence>
<evidence type="ECO:0000313" key="10">
    <source>
        <dbReference type="Proteomes" id="UP000527632"/>
    </source>
</evidence>
<evidence type="ECO:0000313" key="6">
    <source>
        <dbReference type="EMBL" id="RKA11189.1"/>
    </source>
</evidence>
<organism evidence="4 10">
    <name type="scientific">Listeria monocytogenes</name>
    <dbReference type="NCBI Taxonomy" id="1639"/>
    <lineage>
        <taxon>Bacteria</taxon>
        <taxon>Bacillati</taxon>
        <taxon>Bacillota</taxon>
        <taxon>Bacilli</taxon>
        <taxon>Bacillales</taxon>
        <taxon>Listeriaceae</taxon>
        <taxon>Listeria</taxon>
    </lineage>
</organism>
<evidence type="ECO:0008006" key="12">
    <source>
        <dbReference type="Google" id="ProtNLM"/>
    </source>
</evidence>
<evidence type="ECO:0000313" key="5">
    <source>
        <dbReference type="EMBL" id="ECY9782425.1"/>
    </source>
</evidence>
<protein>
    <recommendedName>
        <fullName evidence="12">Lipoprotein</fullName>
    </recommendedName>
</protein>
<dbReference type="Proteomes" id="UP000272537">
    <property type="component" value="Unassembled WGS sequence"/>
</dbReference>
<feature type="chain" id="PRO_5043118788" description="Lipoprotein" evidence="1">
    <location>
        <begin position="20"/>
        <end position="192"/>
    </location>
</feature>
<dbReference type="EMBL" id="AALGDA010000011">
    <property type="protein sequence ID" value="ECY9782425.1"/>
    <property type="molecule type" value="Genomic_DNA"/>
</dbReference>
<keyword evidence="1" id="KW-0732">Signal</keyword>
<dbReference type="RefSeq" id="WP_010958751.1">
    <property type="nucleotide sequence ID" value="NC_021825.2"/>
</dbReference>
<evidence type="ECO:0000313" key="2">
    <source>
        <dbReference type="EMBL" id="EAC5551097.1"/>
    </source>
</evidence>
<accession>A0A0B8R9R1</accession>
<evidence type="ECO:0000313" key="11">
    <source>
        <dbReference type="Proteomes" id="UP000528151"/>
    </source>
</evidence>
<name>A0A0B8R9R1_LISMN</name>
<dbReference type="EMBL" id="AABBZO010000008">
    <property type="protein sequence ID" value="EAG4462335.1"/>
    <property type="molecule type" value="Genomic_DNA"/>
</dbReference>
<reference evidence="5 9" key="3">
    <citation type="submission" date="2019-09" db="EMBL/GenBank/DDBJ databases">
        <authorList>
            <consortium name="PulseNet: The National Subtyping Network for Foodborne Disease Surveillance"/>
            <person name="Tarr C.L."/>
            <person name="Trees E."/>
            <person name="Katz L.S."/>
            <person name="Carleton-Romer H.A."/>
            <person name="Stroika S."/>
            <person name="Kucerova Z."/>
            <person name="Roache K.F."/>
            <person name="Sabol A.L."/>
            <person name="Besser J."/>
            <person name="Gerner-Smidt P."/>
        </authorList>
    </citation>
    <scope>NUCLEOTIDE SEQUENCE [LARGE SCALE GENOMIC DNA]</scope>
    <source>
        <strain evidence="5 9">PNUSAL005692</strain>
    </source>
</reference>
<dbReference type="KEGG" id="lmok:CQ02_02785"/>
<evidence type="ECO:0000313" key="9">
    <source>
        <dbReference type="Proteomes" id="UP000489121"/>
    </source>
</evidence>
<dbReference type="EMBL" id="AAAIXK010000006">
    <property type="protein sequence ID" value="EAC5551097.1"/>
    <property type="molecule type" value="Genomic_DNA"/>
</dbReference>
<proteinExistence type="predicted"/>
<dbReference type="Proteomes" id="UP000365297">
    <property type="component" value="Unassembled WGS sequence"/>
</dbReference>
<comment type="caution">
    <text evidence="4">The sequence shown here is derived from an EMBL/GenBank/DDBJ whole genome shotgun (WGS) entry which is preliminary data.</text>
</comment>
<feature type="signal peptide" evidence="1">
    <location>
        <begin position="1"/>
        <end position="19"/>
    </location>
</feature>